<reference evidence="2" key="1">
    <citation type="submission" date="2020-05" db="EMBL/GenBank/DDBJ databases">
        <title>WGS assembly of Panicum virgatum.</title>
        <authorList>
            <person name="Lovell J.T."/>
            <person name="Jenkins J."/>
            <person name="Shu S."/>
            <person name="Juenger T.E."/>
            <person name="Schmutz J."/>
        </authorList>
    </citation>
    <scope>NUCLEOTIDE SEQUENCE</scope>
    <source>
        <strain evidence="2">AP13</strain>
    </source>
</reference>
<gene>
    <name evidence="2" type="ORF">PVAP13_6KG157606</name>
</gene>
<evidence type="ECO:0000313" key="2">
    <source>
        <dbReference type="EMBL" id="KAG2582911.1"/>
    </source>
</evidence>
<dbReference type="AlphaFoldDB" id="A0A8T0RAT4"/>
<accession>A0A8T0RAT4</accession>
<evidence type="ECO:0000313" key="3">
    <source>
        <dbReference type="Proteomes" id="UP000823388"/>
    </source>
</evidence>
<feature type="region of interest" description="Disordered" evidence="1">
    <location>
        <begin position="71"/>
        <end position="128"/>
    </location>
</feature>
<sequence>MRTAESPPRRVGVHPFATLSRPLGALSLSIRGWRRDDAHAAIRGGETGGERRGGRRENGAMTFLERETAARATRRKEKNRWAHRRAPVHGVVRAPGARPPATPTPPPACFPLPHVSRRQGERGGGVGG</sequence>
<comment type="caution">
    <text evidence="2">The sequence shown here is derived from an EMBL/GenBank/DDBJ whole genome shotgun (WGS) entry which is preliminary data.</text>
</comment>
<organism evidence="2 3">
    <name type="scientific">Panicum virgatum</name>
    <name type="common">Blackwell switchgrass</name>
    <dbReference type="NCBI Taxonomy" id="38727"/>
    <lineage>
        <taxon>Eukaryota</taxon>
        <taxon>Viridiplantae</taxon>
        <taxon>Streptophyta</taxon>
        <taxon>Embryophyta</taxon>
        <taxon>Tracheophyta</taxon>
        <taxon>Spermatophyta</taxon>
        <taxon>Magnoliopsida</taxon>
        <taxon>Liliopsida</taxon>
        <taxon>Poales</taxon>
        <taxon>Poaceae</taxon>
        <taxon>PACMAD clade</taxon>
        <taxon>Panicoideae</taxon>
        <taxon>Panicodae</taxon>
        <taxon>Paniceae</taxon>
        <taxon>Panicinae</taxon>
        <taxon>Panicum</taxon>
        <taxon>Panicum sect. Hiantes</taxon>
    </lineage>
</organism>
<protein>
    <submittedName>
        <fullName evidence="2">Uncharacterized protein</fullName>
    </submittedName>
</protein>
<feature type="compositionally biased region" description="Pro residues" evidence="1">
    <location>
        <begin position="97"/>
        <end position="110"/>
    </location>
</feature>
<dbReference type="EMBL" id="CM029047">
    <property type="protein sequence ID" value="KAG2582911.1"/>
    <property type="molecule type" value="Genomic_DNA"/>
</dbReference>
<name>A0A8T0RAT4_PANVG</name>
<evidence type="ECO:0000256" key="1">
    <source>
        <dbReference type="SAM" id="MobiDB-lite"/>
    </source>
</evidence>
<feature type="compositionally biased region" description="Basic residues" evidence="1">
    <location>
        <begin position="72"/>
        <end position="87"/>
    </location>
</feature>
<proteinExistence type="predicted"/>
<dbReference type="Proteomes" id="UP000823388">
    <property type="component" value="Chromosome 6K"/>
</dbReference>
<keyword evidence="3" id="KW-1185">Reference proteome</keyword>